<name>A0A1R1YBJ3_9FUNG</name>
<organism evidence="1 2">
    <name type="scientific">Smittium culicis</name>
    <dbReference type="NCBI Taxonomy" id="133412"/>
    <lineage>
        <taxon>Eukaryota</taxon>
        <taxon>Fungi</taxon>
        <taxon>Fungi incertae sedis</taxon>
        <taxon>Zoopagomycota</taxon>
        <taxon>Kickxellomycotina</taxon>
        <taxon>Harpellomycetes</taxon>
        <taxon>Harpellales</taxon>
        <taxon>Legeriomycetaceae</taxon>
        <taxon>Smittium</taxon>
    </lineage>
</organism>
<evidence type="ECO:0000313" key="1">
    <source>
        <dbReference type="EMBL" id="OMJ24205.1"/>
    </source>
</evidence>
<proteinExistence type="predicted"/>
<keyword evidence="2" id="KW-1185">Reference proteome</keyword>
<gene>
    <name evidence="1" type="ORF">AYI70_g1746</name>
</gene>
<accession>A0A1R1YBJ3</accession>
<dbReference type="Proteomes" id="UP000187283">
    <property type="component" value="Unassembled WGS sequence"/>
</dbReference>
<reference evidence="1 2" key="1">
    <citation type="submission" date="2017-01" db="EMBL/GenBank/DDBJ databases">
        <authorList>
            <person name="Mah S.A."/>
            <person name="Swanson W.J."/>
            <person name="Moy G.W."/>
            <person name="Vacquier V.D."/>
        </authorList>
    </citation>
    <scope>NUCLEOTIDE SEQUENCE [LARGE SCALE GENOMIC DNA]</scope>
    <source>
        <strain evidence="1 2">GSMNP</strain>
    </source>
</reference>
<dbReference type="AlphaFoldDB" id="A0A1R1YBJ3"/>
<sequence length="129" mass="14611">MGDNLQISCFFDFLDLNILDSSPNFSFLFPASLVLPKLIFSLFPCSSVESRLLIFSFVISYSCFGFLRLSTKYSTDISISRATTPITNDTNATVAVSWLFDRILDKSDLIFFKTPFFEVISALEFIIII</sequence>
<comment type="caution">
    <text evidence="1">The sequence shown here is derived from an EMBL/GenBank/DDBJ whole genome shotgun (WGS) entry which is preliminary data.</text>
</comment>
<dbReference type="EMBL" id="LSSN01000389">
    <property type="protein sequence ID" value="OMJ24205.1"/>
    <property type="molecule type" value="Genomic_DNA"/>
</dbReference>
<evidence type="ECO:0000313" key="2">
    <source>
        <dbReference type="Proteomes" id="UP000187283"/>
    </source>
</evidence>
<protein>
    <submittedName>
        <fullName evidence="1">Uncharacterized protein</fullName>
    </submittedName>
</protein>